<dbReference type="Pfam" id="PF13173">
    <property type="entry name" value="AAA_14"/>
    <property type="match status" value="1"/>
</dbReference>
<gene>
    <name evidence="3" type="ORF">A2799_04275</name>
</gene>
<dbReference type="SUPFAM" id="SSF52540">
    <property type="entry name" value="P-loop containing nucleoside triphosphate hydrolases"/>
    <property type="match status" value="1"/>
</dbReference>
<proteinExistence type="predicted"/>
<dbReference type="EMBL" id="MFZH01000020">
    <property type="protein sequence ID" value="OGK19005.1"/>
    <property type="molecule type" value="Genomic_DNA"/>
</dbReference>
<accession>A0A1F7GJH7</accession>
<dbReference type="InterPro" id="IPR025420">
    <property type="entry name" value="DUF4143"/>
</dbReference>
<evidence type="ECO:0000313" key="4">
    <source>
        <dbReference type="Proteomes" id="UP000176850"/>
    </source>
</evidence>
<reference evidence="3 4" key="1">
    <citation type="journal article" date="2016" name="Nat. Commun.">
        <title>Thousands of microbial genomes shed light on interconnected biogeochemical processes in an aquifer system.</title>
        <authorList>
            <person name="Anantharaman K."/>
            <person name="Brown C.T."/>
            <person name="Hug L.A."/>
            <person name="Sharon I."/>
            <person name="Castelle C.J."/>
            <person name="Probst A.J."/>
            <person name="Thomas B.C."/>
            <person name="Singh A."/>
            <person name="Wilkins M.J."/>
            <person name="Karaoz U."/>
            <person name="Brodie E.L."/>
            <person name="Williams K.H."/>
            <person name="Hubbard S.S."/>
            <person name="Banfield J.F."/>
        </authorList>
    </citation>
    <scope>NUCLEOTIDE SEQUENCE [LARGE SCALE GENOMIC DNA]</scope>
</reference>
<name>A0A1F7GJH7_9BACT</name>
<dbReference type="InterPro" id="IPR027417">
    <property type="entry name" value="P-loop_NTPase"/>
</dbReference>
<dbReference type="Pfam" id="PF13635">
    <property type="entry name" value="DUF4143"/>
    <property type="match status" value="1"/>
</dbReference>
<evidence type="ECO:0000259" key="1">
    <source>
        <dbReference type="Pfam" id="PF13173"/>
    </source>
</evidence>
<evidence type="ECO:0000259" key="2">
    <source>
        <dbReference type="Pfam" id="PF13635"/>
    </source>
</evidence>
<feature type="domain" description="AAA" evidence="1">
    <location>
        <begin position="49"/>
        <end position="187"/>
    </location>
</feature>
<feature type="domain" description="DUF4143" evidence="2">
    <location>
        <begin position="277"/>
        <end position="438"/>
    </location>
</feature>
<protein>
    <recommendedName>
        <fullName evidence="5">AAA+ ATPase domain-containing protein</fullName>
    </recommendedName>
</protein>
<organism evidence="3 4">
    <name type="scientific">Candidatus Roizmanbacteria bacterium RIFCSPHIGHO2_01_FULL_39_24</name>
    <dbReference type="NCBI Taxonomy" id="1802032"/>
    <lineage>
        <taxon>Bacteria</taxon>
        <taxon>Candidatus Roizmaniibacteriota</taxon>
    </lineage>
</organism>
<dbReference type="PANTHER" id="PTHR33295">
    <property type="entry name" value="ATPASE"/>
    <property type="match status" value="1"/>
</dbReference>
<sequence length="489" mass="56991">MDGLKVLEVIKKINPWFRNNLVPTAQLEHFRRREFDILEKDLIKMDMTTLIIGARRVGKSVLMYQLIDSLLKKGIDGKRILFIQGDNTLLTEFAANGNLINFILELYQKHILEENFDEIKEPIYIFLDEAQTLIAWDREIKTIMDQKYKIKFIVTGSSSFELRRGSENPLTGRVSIQPIFPFSFADYSRYHIEAESRDNFRSKLNELSNVFKIALLEGNIDTTYKIAKDAEVFIKAYNLKRRFEDYLFFGGFPRIIANHNDDYMKYLRDLLTTTISKDILTHVEIRDPQAFERLMVNLCLMAGSLTKYKKFADVLGMDERSVIKFIDYYVESHWAFVSSPYVFTNRLESVSTEKKFYVIDSGIINTLSFKDESEFKADRTHRGHVLENVVHNHLLAFKQNNIGIFQSSIPFWIESETNKEIDFIFEIRGGVIPIEVKQKISHDGSDEQVLLDFLTKRSTAKFSILTTEDTLDIKEKLLLIPNLLFTLLL</sequence>
<dbReference type="Gene3D" id="3.40.50.300">
    <property type="entry name" value="P-loop containing nucleotide triphosphate hydrolases"/>
    <property type="match status" value="1"/>
</dbReference>
<dbReference type="PANTHER" id="PTHR33295:SF8">
    <property type="entry name" value="AAA+ ATPASE DOMAIN-CONTAINING PROTEIN"/>
    <property type="match status" value="1"/>
</dbReference>
<dbReference type="InterPro" id="IPR041682">
    <property type="entry name" value="AAA_14"/>
</dbReference>
<evidence type="ECO:0000313" key="3">
    <source>
        <dbReference type="EMBL" id="OGK19005.1"/>
    </source>
</evidence>
<dbReference type="Proteomes" id="UP000176850">
    <property type="component" value="Unassembled WGS sequence"/>
</dbReference>
<comment type="caution">
    <text evidence="3">The sequence shown here is derived from an EMBL/GenBank/DDBJ whole genome shotgun (WGS) entry which is preliminary data.</text>
</comment>
<dbReference type="AlphaFoldDB" id="A0A1F7GJH7"/>
<evidence type="ECO:0008006" key="5">
    <source>
        <dbReference type="Google" id="ProtNLM"/>
    </source>
</evidence>